<feature type="transmembrane region" description="Helical" evidence="8">
    <location>
        <begin position="50"/>
        <end position="73"/>
    </location>
</feature>
<keyword evidence="6 8" id="KW-0472">Membrane</keyword>
<dbReference type="PROSITE" id="PS00713">
    <property type="entry name" value="NA_DICARBOXYL_SYMP_1"/>
    <property type="match status" value="1"/>
</dbReference>
<feature type="region of interest" description="Disordered" evidence="9">
    <location>
        <begin position="1"/>
        <end position="27"/>
    </location>
</feature>
<feature type="transmembrane region" description="Helical" evidence="8">
    <location>
        <begin position="93"/>
        <end position="113"/>
    </location>
</feature>
<reference evidence="10 11" key="1">
    <citation type="submission" date="2022-12" db="EMBL/GenBank/DDBJ databases">
        <title>Chromosome-level genome of Tegillarca granosa.</title>
        <authorList>
            <person name="Kim J."/>
        </authorList>
    </citation>
    <scope>NUCLEOTIDE SEQUENCE [LARGE SCALE GENOMIC DNA]</scope>
    <source>
        <strain evidence="10">Teg-2019</strain>
        <tissue evidence="10">Adductor muscle</tissue>
    </source>
</reference>
<dbReference type="InterPro" id="IPR001991">
    <property type="entry name" value="Na-dicarboxylate_symporter"/>
</dbReference>
<evidence type="ECO:0000256" key="4">
    <source>
        <dbReference type="ARBA" id="ARBA00022847"/>
    </source>
</evidence>
<organism evidence="10 11">
    <name type="scientific">Tegillarca granosa</name>
    <name type="common">Malaysian cockle</name>
    <name type="synonym">Anadara granosa</name>
    <dbReference type="NCBI Taxonomy" id="220873"/>
    <lineage>
        <taxon>Eukaryota</taxon>
        <taxon>Metazoa</taxon>
        <taxon>Spiralia</taxon>
        <taxon>Lophotrochozoa</taxon>
        <taxon>Mollusca</taxon>
        <taxon>Bivalvia</taxon>
        <taxon>Autobranchia</taxon>
        <taxon>Pteriomorphia</taxon>
        <taxon>Arcoida</taxon>
        <taxon>Arcoidea</taxon>
        <taxon>Arcidae</taxon>
        <taxon>Tegillarca</taxon>
    </lineage>
</organism>
<proteinExistence type="inferred from homology"/>
<dbReference type="EMBL" id="JARBDR010000342">
    <property type="protein sequence ID" value="KAJ8314323.1"/>
    <property type="molecule type" value="Genomic_DNA"/>
</dbReference>
<evidence type="ECO:0000256" key="8">
    <source>
        <dbReference type="RuleBase" id="RU361216"/>
    </source>
</evidence>
<dbReference type="SUPFAM" id="SSF118215">
    <property type="entry name" value="Proton glutamate symport protein"/>
    <property type="match status" value="1"/>
</dbReference>
<dbReference type="PANTHER" id="PTHR11958:SF63">
    <property type="entry name" value="AMINO ACID TRANSPORTER"/>
    <property type="match status" value="1"/>
</dbReference>
<evidence type="ECO:0000313" key="11">
    <source>
        <dbReference type="Proteomes" id="UP001217089"/>
    </source>
</evidence>
<feature type="transmembrane region" description="Helical" evidence="8">
    <location>
        <begin position="306"/>
        <end position="326"/>
    </location>
</feature>
<evidence type="ECO:0000256" key="6">
    <source>
        <dbReference type="ARBA" id="ARBA00023136"/>
    </source>
</evidence>
<dbReference type="PANTHER" id="PTHR11958">
    <property type="entry name" value="SODIUM/DICARBOXYLATE SYMPORTER-RELATED"/>
    <property type="match status" value="1"/>
</dbReference>
<gene>
    <name evidence="10" type="ORF">KUTeg_008884</name>
</gene>
<comment type="similarity">
    <text evidence="8">Belongs to the dicarboxylate/amino acid:cation symporter (DAACS) (TC 2.A.23) family.</text>
</comment>
<comment type="caution">
    <text evidence="10">The sequence shown here is derived from an EMBL/GenBank/DDBJ whole genome shotgun (WGS) entry which is preliminary data.</text>
</comment>
<feature type="transmembrane region" description="Helical" evidence="8">
    <location>
        <begin position="341"/>
        <end position="365"/>
    </location>
</feature>
<evidence type="ECO:0000256" key="7">
    <source>
        <dbReference type="ARBA" id="ARBA00023180"/>
    </source>
</evidence>
<evidence type="ECO:0000256" key="9">
    <source>
        <dbReference type="SAM" id="MobiDB-lite"/>
    </source>
</evidence>
<keyword evidence="7" id="KW-0325">Glycoprotein</keyword>
<keyword evidence="11" id="KW-1185">Reference proteome</keyword>
<feature type="transmembrane region" description="Helical" evidence="8">
    <location>
        <begin position="125"/>
        <end position="147"/>
    </location>
</feature>
<dbReference type="InterPro" id="IPR036458">
    <property type="entry name" value="Na:dicarbo_symporter_sf"/>
</dbReference>
<keyword evidence="5 8" id="KW-1133">Transmembrane helix</keyword>
<evidence type="ECO:0000256" key="3">
    <source>
        <dbReference type="ARBA" id="ARBA00022692"/>
    </source>
</evidence>
<sequence length="555" mass="60268">MATDSSKDNPATELEMPENEDQDATNTEKGNGNFCQKCLQSFKENFKENLLLILLLGSVIMGCVIGFTIRTFGQLSARQIMYVQFPGEMLMRMLKMLVLPLIVSSLISGIAGLDAKTCGKMGLRTVAYFGATTLFSVILGIIMAVSIQPGGGATKESLVRHGKAATVNSADTFLDLIRNLFPDNLIVSCITGYRTNEVNQTEKVIETMTLNSTSFNDTMNDTLSNQITSYNTQTILNISTNATERTIERVLEKVVLVPSAGETGQLNILGLVVFSVLMGITVGRMGHKGKPIYDFCTAMTEATMKLFVVFIWYSPIGITFLIAGKICEMKDFGVLLTQVGLYFLTVLCGLLIHGSLILPGLYFLFTRKNPYKFMYGISQAMATAFGTSSSSATMPITLHCLEVNNHIDPRVSTFVIPVGATINMDGTALYEAVAALFIAQVNNYTMSFGQIVTISITATFASIGAAGVPQAGLVTMVIVLSAVGLPVDDITLIIVVDWFLDRFRTMTNVTGDSLGAGIVYHLSKDELPPLHHDDYELATSNQNPLPEKHDTMTAV</sequence>
<feature type="transmembrane region" description="Helical" evidence="8">
    <location>
        <begin position="266"/>
        <end position="285"/>
    </location>
</feature>
<dbReference type="PROSITE" id="PS00714">
    <property type="entry name" value="NA_DICARBOXYL_SYMP_2"/>
    <property type="match status" value="1"/>
</dbReference>
<evidence type="ECO:0000313" key="10">
    <source>
        <dbReference type="EMBL" id="KAJ8314323.1"/>
    </source>
</evidence>
<dbReference type="PRINTS" id="PR00173">
    <property type="entry name" value="EDTRNSPORT"/>
</dbReference>
<dbReference type="InterPro" id="IPR018107">
    <property type="entry name" value="Na-dicarboxylate_symporter_CS"/>
</dbReference>
<keyword evidence="4 8" id="KW-0769">Symport</keyword>
<evidence type="ECO:0000256" key="1">
    <source>
        <dbReference type="ARBA" id="ARBA00004141"/>
    </source>
</evidence>
<keyword evidence="2 8" id="KW-0813">Transport</keyword>
<accession>A0ABQ9FF88</accession>
<feature type="transmembrane region" description="Helical" evidence="8">
    <location>
        <begin position="448"/>
        <end position="468"/>
    </location>
</feature>
<dbReference type="InterPro" id="IPR050746">
    <property type="entry name" value="DAACS"/>
</dbReference>
<evidence type="ECO:0000256" key="2">
    <source>
        <dbReference type="ARBA" id="ARBA00022448"/>
    </source>
</evidence>
<dbReference type="Proteomes" id="UP001217089">
    <property type="component" value="Unassembled WGS sequence"/>
</dbReference>
<dbReference type="Gene3D" id="1.10.3860.10">
    <property type="entry name" value="Sodium:dicarboxylate symporter"/>
    <property type="match status" value="1"/>
</dbReference>
<comment type="subcellular location">
    <subcellularLocation>
        <location evidence="1 8">Membrane</location>
        <topology evidence="1 8">Multi-pass membrane protein</topology>
    </subcellularLocation>
</comment>
<name>A0ABQ9FF88_TEGGR</name>
<keyword evidence="3 8" id="KW-0812">Transmembrane</keyword>
<feature type="transmembrane region" description="Helical" evidence="8">
    <location>
        <begin position="474"/>
        <end position="500"/>
    </location>
</feature>
<dbReference type="Pfam" id="PF00375">
    <property type="entry name" value="SDF"/>
    <property type="match status" value="1"/>
</dbReference>
<evidence type="ECO:0000256" key="5">
    <source>
        <dbReference type="ARBA" id="ARBA00022989"/>
    </source>
</evidence>
<protein>
    <recommendedName>
        <fullName evidence="8">Amino acid transporter</fullName>
    </recommendedName>
</protein>